<dbReference type="EMBL" id="JAXOVC010000006">
    <property type="protein sequence ID" value="KAK4500695.1"/>
    <property type="molecule type" value="Genomic_DNA"/>
</dbReference>
<protein>
    <submittedName>
        <fullName evidence="1">Uncharacterized protein</fullName>
    </submittedName>
</protein>
<name>A0ABR0EHE5_ZASCE</name>
<gene>
    <name evidence="1" type="ORF">PRZ48_008884</name>
</gene>
<evidence type="ECO:0000313" key="1">
    <source>
        <dbReference type="EMBL" id="KAK4500695.1"/>
    </source>
</evidence>
<comment type="caution">
    <text evidence="1">The sequence shown here is derived from an EMBL/GenBank/DDBJ whole genome shotgun (WGS) entry which is preliminary data.</text>
</comment>
<sequence length="306" mass="34884">MADNLLHLAEVENQLQLARIDAVRQRALNIPEICSAVMEHLYEFDIYEAVQAGNPFYDTVRGSAILSKDMGFEYEDPSYPWMRVGPMFWDSMSCGCPRRSGCSHACYEALPTADGDQAYEIPPMVVDFSKDATPKEVRFSNEQALVKAMGSRGVFLDLRLGARPDTFKLVVQNMDENEEYLALPDQWRAPPIALKWVTAELLIDTTNLRMYGIYRIAKSLYECASQIDEKMIKGEAFDWDEVTGAVTDSNWKSFFHESDLQAVVSDGGPKYFWFWARDGLHPLWHGSSYTEHRDYQNRGRGETGMP</sequence>
<keyword evidence="2" id="KW-1185">Reference proteome</keyword>
<dbReference type="Proteomes" id="UP001305779">
    <property type="component" value="Unassembled WGS sequence"/>
</dbReference>
<reference evidence="1 2" key="1">
    <citation type="journal article" date="2023" name="G3 (Bethesda)">
        <title>A chromosome-level genome assembly of Zasmidium syzygii isolated from banana leaves.</title>
        <authorList>
            <person name="van Westerhoven A.C."/>
            <person name="Mehrabi R."/>
            <person name="Talebi R."/>
            <person name="Steentjes M.B.F."/>
            <person name="Corcolon B."/>
            <person name="Chong P.A."/>
            <person name="Kema G.H.J."/>
            <person name="Seidl M.F."/>
        </authorList>
    </citation>
    <scope>NUCLEOTIDE SEQUENCE [LARGE SCALE GENOMIC DNA]</scope>
    <source>
        <strain evidence="1 2">P124</strain>
    </source>
</reference>
<proteinExistence type="predicted"/>
<organism evidence="1 2">
    <name type="scientific">Zasmidium cellare</name>
    <name type="common">Wine cellar mold</name>
    <name type="synonym">Racodium cellare</name>
    <dbReference type="NCBI Taxonomy" id="395010"/>
    <lineage>
        <taxon>Eukaryota</taxon>
        <taxon>Fungi</taxon>
        <taxon>Dikarya</taxon>
        <taxon>Ascomycota</taxon>
        <taxon>Pezizomycotina</taxon>
        <taxon>Dothideomycetes</taxon>
        <taxon>Dothideomycetidae</taxon>
        <taxon>Mycosphaerellales</taxon>
        <taxon>Mycosphaerellaceae</taxon>
        <taxon>Zasmidium</taxon>
    </lineage>
</organism>
<evidence type="ECO:0000313" key="2">
    <source>
        <dbReference type="Proteomes" id="UP001305779"/>
    </source>
</evidence>
<accession>A0ABR0EHE5</accession>